<gene>
    <name evidence="1" type="ORF">SEMRO_1866_G302530.1</name>
</gene>
<name>A0A9N8ESX6_9STRA</name>
<dbReference type="AlphaFoldDB" id="A0A9N8ESX6"/>
<evidence type="ECO:0000313" key="1">
    <source>
        <dbReference type="EMBL" id="CAB9526671.1"/>
    </source>
</evidence>
<accession>A0A9N8ESX6</accession>
<evidence type="ECO:0000313" key="2">
    <source>
        <dbReference type="Proteomes" id="UP001153069"/>
    </source>
</evidence>
<keyword evidence="2" id="KW-1185">Reference proteome</keyword>
<comment type="caution">
    <text evidence="1">The sequence shown here is derived from an EMBL/GenBank/DDBJ whole genome shotgun (WGS) entry which is preliminary data.</text>
</comment>
<sequence length="349" mass="39919">MMDPRKIFGIRAKASKRPNHKTFVAEAALNARQPLTTVTNNHGSTFVVVKPQETNKIKSKTVKSVDIQTKTKNADNIGQALLRRRSMEHIPWLLKNQSAVTKNDLLGILSSKERADQFGERIVRELFRADEMEESHVLEALQLIQVLMGLLPATSKWRWHLIESLAHCGAIEAILTKLERVASPKLQRRCLAVLAHLSDHPSMPSKLFHPTNFGVTIKVKPMLSLMVLLRGNQQDPVLLSCCCYILYNYCLYNRQEATRTIVSTPNCLECLERAHFYAATYHPNAMIVQTVNEIFRRMAFTMQSSMKDIKKAKFGKEEQECEVHRGNRPRTTTLYDMDRVDNDIKYTVL</sequence>
<dbReference type="Proteomes" id="UP001153069">
    <property type="component" value="Unassembled WGS sequence"/>
</dbReference>
<dbReference type="Gene3D" id="1.25.10.10">
    <property type="entry name" value="Leucine-rich Repeat Variant"/>
    <property type="match status" value="1"/>
</dbReference>
<protein>
    <submittedName>
        <fullName evidence="1">Uncharacterized protein</fullName>
    </submittedName>
</protein>
<reference evidence="1" key="1">
    <citation type="submission" date="2020-06" db="EMBL/GenBank/DDBJ databases">
        <authorList>
            <consortium name="Plant Systems Biology data submission"/>
        </authorList>
    </citation>
    <scope>NUCLEOTIDE SEQUENCE</scope>
    <source>
        <strain evidence="1">D6</strain>
    </source>
</reference>
<proteinExistence type="predicted"/>
<dbReference type="InterPro" id="IPR016024">
    <property type="entry name" value="ARM-type_fold"/>
</dbReference>
<dbReference type="EMBL" id="CAICTM010001864">
    <property type="protein sequence ID" value="CAB9526671.1"/>
    <property type="molecule type" value="Genomic_DNA"/>
</dbReference>
<dbReference type="InterPro" id="IPR011989">
    <property type="entry name" value="ARM-like"/>
</dbReference>
<organism evidence="1 2">
    <name type="scientific">Seminavis robusta</name>
    <dbReference type="NCBI Taxonomy" id="568900"/>
    <lineage>
        <taxon>Eukaryota</taxon>
        <taxon>Sar</taxon>
        <taxon>Stramenopiles</taxon>
        <taxon>Ochrophyta</taxon>
        <taxon>Bacillariophyta</taxon>
        <taxon>Bacillariophyceae</taxon>
        <taxon>Bacillariophycidae</taxon>
        <taxon>Naviculales</taxon>
        <taxon>Naviculaceae</taxon>
        <taxon>Seminavis</taxon>
    </lineage>
</organism>
<dbReference type="SUPFAM" id="SSF48371">
    <property type="entry name" value="ARM repeat"/>
    <property type="match status" value="1"/>
</dbReference>